<sequence length="266" mass="30277">MANNPVATAFYNALSVTLPYGEAFFIESVGAFRSSLPEKLAREVKAFVRQEAIHSREHAALNRNIASFNYDVSRLEEQVIGALSSLRGMSAMIRLTVTTVLEHYTAVLAAQFLTDDRLVKERFEIDQVALWCWHAMEEIEHKGVAYDVWLHATRNWSGVRRWSYRAISMIFVSLSFWKNRYRAITWLLAQDGITGVRAHAKLLWYLFVNPGVQRKAIVPLLAFCLPGFHPWNKDDRDLILEFDGNDRTPGRDPDSKCLASVSDIAG</sequence>
<comment type="caution">
    <text evidence="1">The sequence shown here is derived from an EMBL/GenBank/DDBJ whole genome shotgun (WGS) entry which is preliminary data.</text>
</comment>
<reference evidence="1 2" key="1">
    <citation type="submission" date="2020-08" db="EMBL/GenBank/DDBJ databases">
        <title>Genomic Encyclopedia of Type Strains, Phase IV (KMG-IV): sequencing the most valuable type-strain genomes for metagenomic binning, comparative biology and taxonomic classification.</title>
        <authorList>
            <person name="Goeker M."/>
        </authorList>
    </citation>
    <scope>NUCLEOTIDE SEQUENCE [LARGE SCALE GENOMIC DNA]</scope>
    <source>
        <strain evidence="1 2">DSM 102255</strain>
    </source>
</reference>
<dbReference type="Pfam" id="PF10118">
    <property type="entry name" value="Metal_hydrol"/>
    <property type="match status" value="1"/>
</dbReference>
<dbReference type="PIRSF" id="PIRSF007580">
    <property type="entry name" value="UCP07580"/>
    <property type="match status" value="1"/>
</dbReference>
<keyword evidence="2" id="KW-1185">Reference proteome</keyword>
<protein>
    <recommendedName>
        <fullName evidence="3">Metal-dependent hydrolase</fullName>
    </recommendedName>
</protein>
<proteinExistence type="predicted"/>
<dbReference type="EMBL" id="JACIJP010000001">
    <property type="protein sequence ID" value="MBB6122883.1"/>
    <property type="molecule type" value="Genomic_DNA"/>
</dbReference>
<accession>A0A841IW42</accession>
<organism evidence="1 2">
    <name type="scientific">Sphingobium subterraneum</name>
    <dbReference type="NCBI Taxonomy" id="627688"/>
    <lineage>
        <taxon>Bacteria</taxon>
        <taxon>Pseudomonadati</taxon>
        <taxon>Pseudomonadota</taxon>
        <taxon>Alphaproteobacteria</taxon>
        <taxon>Sphingomonadales</taxon>
        <taxon>Sphingomonadaceae</taxon>
        <taxon>Sphingobium</taxon>
    </lineage>
</organism>
<evidence type="ECO:0000313" key="2">
    <source>
        <dbReference type="Proteomes" id="UP000552700"/>
    </source>
</evidence>
<dbReference type="PANTHER" id="PTHR39456">
    <property type="entry name" value="METAL-DEPENDENT HYDROLASE"/>
    <property type="match status" value="1"/>
</dbReference>
<dbReference type="InterPro" id="IPR016516">
    <property type="entry name" value="UCP07580"/>
</dbReference>
<dbReference type="Proteomes" id="UP000552700">
    <property type="component" value="Unassembled WGS sequence"/>
</dbReference>
<name>A0A841IW42_9SPHN</name>
<gene>
    <name evidence="1" type="ORF">FHS92_000590</name>
</gene>
<dbReference type="AlphaFoldDB" id="A0A841IW42"/>
<dbReference type="PANTHER" id="PTHR39456:SF1">
    <property type="entry name" value="METAL-DEPENDENT HYDROLASE"/>
    <property type="match status" value="1"/>
</dbReference>
<evidence type="ECO:0000313" key="1">
    <source>
        <dbReference type="EMBL" id="MBB6122883.1"/>
    </source>
</evidence>
<evidence type="ECO:0008006" key="3">
    <source>
        <dbReference type="Google" id="ProtNLM"/>
    </source>
</evidence>